<feature type="compositionally biased region" description="Basic and acidic residues" evidence="1">
    <location>
        <begin position="187"/>
        <end position="197"/>
    </location>
</feature>
<reference evidence="2" key="1">
    <citation type="submission" date="2020-01" db="EMBL/GenBank/DDBJ databases">
        <authorList>
            <person name="Feng Z.H.Z."/>
        </authorList>
    </citation>
    <scope>NUCLEOTIDE SEQUENCE</scope>
    <source>
        <strain evidence="2">CBS107.38</strain>
    </source>
</reference>
<evidence type="ECO:0000313" key="2">
    <source>
        <dbReference type="EMBL" id="KAF7676468.1"/>
    </source>
</evidence>
<proteinExistence type="predicted"/>
<dbReference type="EMBL" id="JAAABM010000007">
    <property type="protein sequence ID" value="KAF7676468.1"/>
    <property type="molecule type" value="Genomic_DNA"/>
</dbReference>
<gene>
    <name evidence="2" type="ORF">GT037_005973</name>
</gene>
<evidence type="ECO:0000256" key="1">
    <source>
        <dbReference type="SAM" id="MobiDB-lite"/>
    </source>
</evidence>
<dbReference type="Proteomes" id="UP000596902">
    <property type="component" value="Unassembled WGS sequence"/>
</dbReference>
<sequence>MPIMSPHVITAFQQYLRWDNDIKRHLDAKTRARTVSITRSSRTASMERRDQKVWRPSNVRRNSAESEWSNTTSNCHSMIRSPYLDYLYQGQYEYELLNIKNNANQHIGDYKALAAEPPAQHDAFLDTVRDHAYHVPTSFDLSEAPKNTHEHAREEVKLEFDPPLSHYAELRGGLPIGYVWIPPSSPEPERMPRKETPEQDVVPVTPSRPARTVTTIKKPKRKKTVIFAFSPLQKKRKRETTAEYHTRFTSPLSEELSDAPSGLLTPEPRELVLHRR</sequence>
<dbReference type="RefSeq" id="XP_038786709.1">
    <property type="nucleotide sequence ID" value="XM_038931020.1"/>
</dbReference>
<name>A0A8H7B3N0_9PLEO</name>
<accession>A0A8H7B3N0</accession>
<feature type="region of interest" description="Disordered" evidence="1">
    <location>
        <begin position="186"/>
        <end position="210"/>
    </location>
</feature>
<dbReference type="GeneID" id="62204198"/>
<organism evidence="2 3">
    <name type="scientific">Alternaria burnsii</name>
    <dbReference type="NCBI Taxonomy" id="1187904"/>
    <lineage>
        <taxon>Eukaryota</taxon>
        <taxon>Fungi</taxon>
        <taxon>Dikarya</taxon>
        <taxon>Ascomycota</taxon>
        <taxon>Pezizomycotina</taxon>
        <taxon>Dothideomycetes</taxon>
        <taxon>Pleosporomycetidae</taxon>
        <taxon>Pleosporales</taxon>
        <taxon>Pleosporineae</taxon>
        <taxon>Pleosporaceae</taxon>
        <taxon>Alternaria</taxon>
        <taxon>Alternaria sect. Alternaria</taxon>
    </lineage>
</organism>
<feature type="compositionally biased region" description="Basic and acidic residues" evidence="1">
    <location>
        <begin position="267"/>
        <end position="276"/>
    </location>
</feature>
<keyword evidence="3" id="KW-1185">Reference proteome</keyword>
<reference evidence="2" key="2">
    <citation type="submission" date="2020-08" db="EMBL/GenBank/DDBJ databases">
        <title>Draft Genome Sequence of Cumin Blight Pathogen Alternaria burnsii.</title>
        <authorList>
            <person name="Feng Z."/>
        </authorList>
    </citation>
    <scope>NUCLEOTIDE SEQUENCE</scope>
    <source>
        <strain evidence="2">CBS107.38</strain>
    </source>
</reference>
<dbReference type="AlphaFoldDB" id="A0A8H7B3N0"/>
<feature type="non-terminal residue" evidence="2">
    <location>
        <position position="1"/>
    </location>
</feature>
<protein>
    <submittedName>
        <fullName evidence="2">Uncharacterized protein</fullName>
    </submittedName>
</protein>
<feature type="region of interest" description="Disordered" evidence="1">
    <location>
        <begin position="234"/>
        <end position="276"/>
    </location>
</feature>
<evidence type="ECO:0000313" key="3">
    <source>
        <dbReference type="Proteomes" id="UP000596902"/>
    </source>
</evidence>
<comment type="caution">
    <text evidence="2">The sequence shown here is derived from an EMBL/GenBank/DDBJ whole genome shotgun (WGS) entry which is preliminary data.</text>
</comment>